<dbReference type="InterPro" id="IPR027417">
    <property type="entry name" value="P-loop_NTPase"/>
</dbReference>
<evidence type="ECO:0000313" key="7">
    <source>
        <dbReference type="EMBL" id="CAG2190730.1"/>
    </source>
</evidence>
<dbReference type="Proteomes" id="UP000683360">
    <property type="component" value="Unassembled WGS sequence"/>
</dbReference>
<proteinExistence type="predicted"/>
<dbReference type="GO" id="GO:0005525">
    <property type="term" value="F:GTP binding"/>
    <property type="evidence" value="ECO:0007669"/>
    <property type="project" value="UniProtKB-KW"/>
</dbReference>
<feature type="domain" description="Ig-like" evidence="5">
    <location>
        <begin position="36"/>
        <end position="121"/>
    </location>
</feature>
<keyword evidence="3" id="KW-0342">GTP-binding</keyword>
<evidence type="ECO:0000256" key="3">
    <source>
        <dbReference type="ARBA" id="ARBA00023134"/>
    </source>
</evidence>
<dbReference type="InterPro" id="IPR024929">
    <property type="entry name" value="GNL2_CP_dom"/>
</dbReference>
<evidence type="ECO:0000259" key="6">
    <source>
        <dbReference type="PROSITE" id="PS51721"/>
    </source>
</evidence>
<dbReference type="InterPro" id="IPR036179">
    <property type="entry name" value="Ig-like_dom_sf"/>
</dbReference>
<evidence type="ECO:0000256" key="4">
    <source>
        <dbReference type="ARBA" id="ARBA00023242"/>
    </source>
</evidence>
<dbReference type="FunFam" id="3.40.50.300:FF:000559">
    <property type="entry name" value="Nuclear/nucleolar GTPase 2"/>
    <property type="match status" value="1"/>
</dbReference>
<dbReference type="PRINTS" id="PR00326">
    <property type="entry name" value="GTP1OBG"/>
</dbReference>
<organism evidence="7 8">
    <name type="scientific">Mytilus edulis</name>
    <name type="common">Blue mussel</name>
    <dbReference type="NCBI Taxonomy" id="6550"/>
    <lineage>
        <taxon>Eukaryota</taxon>
        <taxon>Metazoa</taxon>
        <taxon>Spiralia</taxon>
        <taxon>Lophotrochozoa</taxon>
        <taxon>Mollusca</taxon>
        <taxon>Bivalvia</taxon>
        <taxon>Autobranchia</taxon>
        <taxon>Pteriomorphia</taxon>
        <taxon>Mytilida</taxon>
        <taxon>Mytiloidea</taxon>
        <taxon>Mytilidae</taxon>
        <taxon>Mytilinae</taxon>
        <taxon>Mytilus</taxon>
    </lineage>
</organism>
<reference evidence="7" key="1">
    <citation type="submission" date="2021-03" db="EMBL/GenBank/DDBJ databases">
        <authorList>
            <person name="Bekaert M."/>
        </authorList>
    </citation>
    <scope>NUCLEOTIDE SEQUENCE</scope>
</reference>
<dbReference type="InterPro" id="IPR007110">
    <property type="entry name" value="Ig-like_dom"/>
</dbReference>
<dbReference type="SUPFAM" id="SSF52540">
    <property type="entry name" value="P-loop containing nucleoside triphosphate hydrolases"/>
    <property type="match status" value="1"/>
</dbReference>
<dbReference type="InterPro" id="IPR013783">
    <property type="entry name" value="Ig-like_fold"/>
</dbReference>
<keyword evidence="2" id="KW-0547">Nucleotide-binding</keyword>
<dbReference type="GO" id="GO:0005730">
    <property type="term" value="C:nucleolus"/>
    <property type="evidence" value="ECO:0007669"/>
    <property type="project" value="UniProtKB-SubCell"/>
</dbReference>
<dbReference type="AlphaFoldDB" id="A0A8S3Q479"/>
<keyword evidence="8" id="KW-1185">Reference proteome</keyword>
<keyword evidence="4" id="KW-0539">Nucleus</keyword>
<dbReference type="PANTHER" id="PTHR11089:SF9">
    <property type="entry name" value="NUCLEOLAR GTP-BINDING PROTEIN 2"/>
    <property type="match status" value="1"/>
</dbReference>
<sequence>MRKNFSREDAGLYRCDTAVNGRTTDHLIKVRVAEPPRNLEVANSNEVNIVFTHEGSKITLTCTVEQGIPSGNISWYNGNTKLASNTSSIVRYGFHITRNDHKLGLACEASNSFYTARKTIHLHIYNKPFISEGSTKYKYESEKGKVTNISIAVGSQNAPRVAWTTSHGGKQGIWTVNRILFDTFRLTSTIVPYGLNDYREYGVRIRNTVGSIDLNVELVRFTVQVYPISTFCNTSKRISFTCNISSKNATWLRNEWIHIYKGSVIRTITGKVENNLSMMTITYCDYRDAGTYMCKWESGTELYTDSSSNYSQCQKGKCGGDIHVSDLRGSDKMIISYGPISGVETRDCETLGLHCQDQDLERGEPEFRKENIEVIFRAGQSKRVWNELYKVIDSSDVVVQVLDARDPMGTRCYQVERYMKKEKPHKHLMFVLNKVDLIPVWVTQKWVAILSSEHPTMAFHASITNPFGKGAMITLLRQFAKLHSDKKQISVGFIGYPNVGKSSIINTLKAKKVCKVAPLAGETKVWQYVALMRRIYLVDCPGVVYPTAETPTEFVLKGVVRIENVKTPEDYIEAMLKRVKTDYIKTTYSLISWDSHEDFLEQICRKSGRLLKRHNRNRPIKRDHRIHDNQGQATPLGDIRISGITVP</sequence>
<dbReference type="OrthoDB" id="444945at2759"/>
<feature type="domain" description="CP-type G" evidence="6">
    <location>
        <begin position="385"/>
        <end position="546"/>
    </location>
</feature>
<dbReference type="PROSITE" id="PS51721">
    <property type="entry name" value="G_CP"/>
    <property type="match status" value="1"/>
</dbReference>
<dbReference type="Gene3D" id="2.60.40.10">
    <property type="entry name" value="Immunoglobulins"/>
    <property type="match status" value="2"/>
</dbReference>
<dbReference type="Pfam" id="PF01926">
    <property type="entry name" value="MMR_HSR1"/>
    <property type="match status" value="1"/>
</dbReference>
<evidence type="ECO:0000256" key="1">
    <source>
        <dbReference type="ARBA" id="ARBA00004604"/>
    </source>
</evidence>
<evidence type="ECO:0000259" key="5">
    <source>
        <dbReference type="PROSITE" id="PS50835"/>
    </source>
</evidence>
<dbReference type="Gene3D" id="3.40.50.300">
    <property type="entry name" value="P-loop containing nucleotide triphosphate hydrolases"/>
    <property type="match status" value="1"/>
</dbReference>
<dbReference type="PANTHER" id="PTHR11089">
    <property type="entry name" value="GTP-BINDING PROTEIN-RELATED"/>
    <property type="match status" value="1"/>
</dbReference>
<dbReference type="InterPro" id="IPR030378">
    <property type="entry name" value="G_CP_dom"/>
</dbReference>
<evidence type="ECO:0000256" key="2">
    <source>
        <dbReference type="ARBA" id="ARBA00022741"/>
    </source>
</evidence>
<dbReference type="SUPFAM" id="SSF48726">
    <property type="entry name" value="Immunoglobulin"/>
    <property type="match status" value="2"/>
</dbReference>
<evidence type="ECO:0000313" key="8">
    <source>
        <dbReference type="Proteomes" id="UP000683360"/>
    </source>
</evidence>
<protein>
    <submittedName>
        <fullName evidence="7">NUG2</fullName>
    </submittedName>
</protein>
<dbReference type="PROSITE" id="PS50835">
    <property type="entry name" value="IG_LIKE"/>
    <property type="match status" value="2"/>
</dbReference>
<dbReference type="CDD" id="cd01858">
    <property type="entry name" value="NGP_1"/>
    <property type="match status" value="1"/>
</dbReference>
<comment type="subcellular location">
    <subcellularLocation>
        <location evidence="1">Nucleus</location>
        <location evidence="1">Nucleolus</location>
    </subcellularLocation>
</comment>
<comment type="caution">
    <text evidence="7">The sequence shown here is derived from an EMBL/GenBank/DDBJ whole genome shotgun (WGS) entry which is preliminary data.</text>
</comment>
<dbReference type="EMBL" id="CAJPWZ010000341">
    <property type="protein sequence ID" value="CAG2190730.1"/>
    <property type="molecule type" value="Genomic_DNA"/>
</dbReference>
<dbReference type="InterPro" id="IPR006073">
    <property type="entry name" value="GTP-bd"/>
</dbReference>
<dbReference type="InterPro" id="IPR050755">
    <property type="entry name" value="TRAFAC_YlqF/YawG_RiboMat"/>
</dbReference>
<feature type="domain" description="Ig-like" evidence="5">
    <location>
        <begin position="232"/>
        <end position="311"/>
    </location>
</feature>
<gene>
    <name evidence="7" type="ORF">MEDL_6014</name>
</gene>
<name>A0A8S3Q479_MYTED</name>
<accession>A0A8S3Q479</accession>